<dbReference type="InterPro" id="IPR002659">
    <property type="entry name" value="Glyco_trans_31"/>
</dbReference>
<dbReference type="AlphaFoldDB" id="B3MNZ7"/>
<protein>
    <recommendedName>
        <fullName evidence="10">Hexosyltransferase</fullName>
        <ecNumber evidence="10">2.4.1.-</ecNumber>
    </recommendedName>
</protein>
<keyword evidence="3 10" id="KW-0328">Glycosyltransferase</keyword>
<keyword evidence="4 11" id="KW-0808">Transferase</keyword>
<dbReference type="eggNOG" id="KOG2287">
    <property type="taxonomic scope" value="Eukaryota"/>
</dbReference>
<dbReference type="OrthoDB" id="5512589at2759"/>
<keyword evidence="6" id="KW-0735">Signal-anchor</keyword>
<dbReference type="KEGG" id="dan:6498506"/>
<evidence type="ECO:0000256" key="1">
    <source>
        <dbReference type="ARBA" id="ARBA00004323"/>
    </source>
</evidence>
<keyword evidence="5" id="KW-0812">Transmembrane</keyword>
<dbReference type="PANTHER" id="PTHR11214">
    <property type="entry name" value="BETA-1,3-N-ACETYLGLUCOSAMINYLTRANSFERASE"/>
    <property type="match status" value="1"/>
</dbReference>
<sequence>MKREAELHNDIIQEDFVDCYQNLTLKSVMILKHIANNCTKNSAFFLKCDDDSFVNIPNLLHYILGGTIPLYKDTLEYYDRTSYKPTDRLNRTKNLIMGHRFCNVLPSRDVSDKSYMPSSMYPLDIYPDYISGSGYLISMDVVPTLYTTALDTNFLPLEDVFITGICADIAGIERLHHPLFSPFTPEGLCSLKGSILSHRVEHWEMAWDVLVSDYNIKCQTLAPHTINWTLNGAKDKCNFDLFSQKFYYFMKYLKLGIGI</sequence>
<evidence type="ECO:0000313" key="12">
    <source>
        <dbReference type="Proteomes" id="UP000007801"/>
    </source>
</evidence>
<evidence type="ECO:0000256" key="8">
    <source>
        <dbReference type="ARBA" id="ARBA00023034"/>
    </source>
</evidence>
<comment type="subcellular location">
    <subcellularLocation>
        <location evidence="1 10">Golgi apparatus membrane</location>
        <topology evidence="1 10">Single-pass type II membrane protein</topology>
    </subcellularLocation>
</comment>
<keyword evidence="7" id="KW-1133">Transmembrane helix</keyword>
<dbReference type="Proteomes" id="UP000007801">
    <property type="component" value="Unassembled WGS sequence"/>
</dbReference>
<reference evidence="11 12" key="1">
    <citation type="journal article" date="2007" name="Nature">
        <title>Evolution of genes and genomes on the Drosophila phylogeny.</title>
        <authorList>
            <consortium name="Drosophila 12 Genomes Consortium"/>
            <person name="Clark A.G."/>
            <person name="Eisen M.B."/>
            <person name="Smith D.R."/>
            <person name="Bergman C.M."/>
            <person name="Oliver B."/>
            <person name="Markow T.A."/>
            <person name="Kaufman T.C."/>
            <person name="Kellis M."/>
            <person name="Gelbart W."/>
            <person name="Iyer V.N."/>
            <person name="Pollard D.A."/>
            <person name="Sackton T.B."/>
            <person name="Larracuente A.M."/>
            <person name="Singh N.D."/>
            <person name="Abad J.P."/>
            <person name="Abt D.N."/>
            <person name="Adryan B."/>
            <person name="Aguade M."/>
            <person name="Akashi H."/>
            <person name="Anderson W.W."/>
            <person name="Aquadro C.F."/>
            <person name="Ardell D.H."/>
            <person name="Arguello R."/>
            <person name="Artieri C.G."/>
            <person name="Barbash D.A."/>
            <person name="Barker D."/>
            <person name="Barsanti P."/>
            <person name="Batterham P."/>
            <person name="Batzoglou S."/>
            <person name="Begun D."/>
            <person name="Bhutkar A."/>
            <person name="Blanco E."/>
            <person name="Bosak S.A."/>
            <person name="Bradley R.K."/>
            <person name="Brand A.D."/>
            <person name="Brent M.R."/>
            <person name="Brooks A.N."/>
            <person name="Brown R.H."/>
            <person name="Butlin R.K."/>
            <person name="Caggese C."/>
            <person name="Calvi B.R."/>
            <person name="Bernardo de Carvalho A."/>
            <person name="Caspi A."/>
            <person name="Castrezana S."/>
            <person name="Celniker S.E."/>
            <person name="Chang J.L."/>
            <person name="Chapple C."/>
            <person name="Chatterji S."/>
            <person name="Chinwalla A."/>
            <person name="Civetta A."/>
            <person name="Clifton S.W."/>
            <person name="Comeron J.M."/>
            <person name="Costello J.C."/>
            <person name="Coyne J.A."/>
            <person name="Daub J."/>
            <person name="David R.G."/>
            <person name="Delcher A.L."/>
            <person name="Delehaunty K."/>
            <person name="Do C.B."/>
            <person name="Ebling H."/>
            <person name="Edwards K."/>
            <person name="Eickbush T."/>
            <person name="Evans J.D."/>
            <person name="Filipski A."/>
            <person name="Findeiss S."/>
            <person name="Freyhult E."/>
            <person name="Fulton L."/>
            <person name="Fulton R."/>
            <person name="Garcia A.C."/>
            <person name="Gardiner A."/>
            <person name="Garfield D.A."/>
            <person name="Garvin B.E."/>
            <person name="Gibson G."/>
            <person name="Gilbert D."/>
            <person name="Gnerre S."/>
            <person name="Godfrey J."/>
            <person name="Good R."/>
            <person name="Gotea V."/>
            <person name="Gravely B."/>
            <person name="Greenberg A.J."/>
            <person name="Griffiths-Jones S."/>
            <person name="Gross S."/>
            <person name="Guigo R."/>
            <person name="Gustafson E.A."/>
            <person name="Haerty W."/>
            <person name="Hahn M.W."/>
            <person name="Halligan D.L."/>
            <person name="Halpern A.L."/>
            <person name="Halter G.M."/>
            <person name="Han M.V."/>
            <person name="Heger A."/>
            <person name="Hillier L."/>
            <person name="Hinrichs A.S."/>
            <person name="Holmes I."/>
            <person name="Hoskins R.A."/>
            <person name="Hubisz M.J."/>
            <person name="Hultmark D."/>
            <person name="Huntley M.A."/>
            <person name="Jaffe D.B."/>
            <person name="Jagadeeshan S."/>
            <person name="Jeck W.R."/>
            <person name="Johnson J."/>
            <person name="Jones C.D."/>
            <person name="Jordan W.C."/>
            <person name="Karpen G.H."/>
            <person name="Kataoka E."/>
            <person name="Keightley P.D."/>
            <person name="Kheradpour P."/>
            <person name="Kirkness E.F."/>
            <person name="Koerich L.B."/>
            <person name="Kristiansen K."/>
            <person name="Kudrna D."/>
            <person name="Kulathinal R.J."/>
            <person name="Kumar S."/>
            <person name="Kwok R."/>
            <person name="Lander E."/>
            <person name="Langley C.H."/>
            <person name="Lapoint R."/>
            <person name="Lazzaro B.P."/>
            <person name="Lee S.J."/>
            <person name="Levesque L."/>
            <person name="Li R."/>
            <person name="Lin C.F."/>
            <person name="Lin M.F."/>
            <person name="Lindblad-Toh K."/>
            <person name="Llopart A."/>
            <person name="Long M."/>
            <person name="Low L."/>
            <person name="Lozovsky E."/>
            <person name="Lu J."/>
            <person name="Luo M."/>
            <person name="Machado C.A."/>
            <person name="Makalowski W."/>
            <person name="Marzo M."/>
            <person name="Matsuda M."/>
            <person name="Matzkin L."/>
            <person name="McAllister B."/>
            <person name="McBride C.S."/>
            <person name="McKernan B."/>
            <person name="McKernan K."/>
            <person name="Mendez-Lago M."/>
            <person name="Minx P."/>
            <person name="Mollenhauer M.U."/>
            <person name="Montooth K."/>
            <person name="Mount S.M."/>
            <person name="Mu X."/>
            <person name="Myers E."/>
            <person name="Negre B."/>
            <person name="Newfeld S."/>
            <person name="Nielsen R."/>
            <person name="Noor M.A."/>
            <person name="O'Grady P."/>
            <person name="Pachter L."/>
            <person name="Papaceit M."/>
            <person name="Parisi M.J."/>
            <person name="Parisi M."/>
            <person name="Parts L."/>
            <person name="Pedersen J.S."/>
            <person name="Pesole G."/>
            <person name="Phillippy A.M."/>
            <person name="Ponting C.P."/>
            <person name="Pop M."/>
            <person name="Porcelli D."/>
            <person name="Powell J.R."/>
            <person name="Prohaska S."/>
            <person name="Pruitt K."/>
            <person name="Puig M."/>
            <person name="Quesneville H."/>
            <person name="Ram K.R."/>
            <person name="Rand D."/>
            <person name="Rasmussen M.D."/>
            <person name="Reed L.K."/>
            <person name="Reenan R."/>
            <person name="Reily A."/>
            <person name="Remington K.A."/>
            <person name="Rieger T.T."/>
            <person name="Ritchie M.G."/>
            <person name="Robin C."/>
            <person name="Rogers Y.H."/>
            <person name="Rohde C."/>
            <person name="Rozas J."/>
            <person name="Rubenfield M.J."/>
            <person name="Ruiz A."/>
            <person name="Russo S."/>
            <person name="Salzberg S.L."/>
            <person name="Sanchez-Gracia A."/>
            <person name="Saranga D.J."/>
            <person name="Sato H."/>
            <person name="Schaeffer S.W."/>
            <person name="Schatz M.C."/>
            <person name="Schlenke T."/>
            <person name="Schwartz R."/>
            <person name="Segarra C."/>
            <person name="Singh R.S."/>
            <person name="Sirot L."/>
            <person name="Sirota M."/>
            <person name="Sisneros N.B."/>
            <person name="Smith C.D."/>
            <person name="Smith T.F."/>
            <person name="Spieth J."/>
            <person name="Stage D.E."/>
            <person name="Stark A."/>
            <person name="Stephan W."/>
            <person name="Strausberg R.L."/>
            <person name="Strempel S."/>
            <person name="Sturgill D."/>
            <person name="Sutton G."/>
            <person name="Sutton G.G."/>
            <person name="Tao W."/>
            <person name="Teichmann S."/>
            <person name="Tobari Y.N."/>
            <person name="Tomimura Y."/>
            <person name="Tsolas J.M."/>
            <person name="Valente V.L."/>
            <person name="Venter E."/>
            <person name="Venter J.C."/>
            <person name="Vicario S."/>
            <person name="Vieira F.G."/>
            <person name="Vilella A.J."/>
            <person name="Villasante A."/>
            <person name="Walenz B."/>
            <person name="Wang J."/>
            <person name="Wasserman M."/>
            <person name="Watts T."/>
            <person name="Wilson D."/>
            <person name="Wilson R.K."/>
            <person name="Wing R.A."/>
            <person name="Wolfner M.F."/>
            <person name="Wong A."/>
            <person name="Wong G.K."/>
            <person name="Wu C.I."/>
            <person name="Wu G."/>
            <person name="Yamamoto D."/>
            <person name="Yang H.P."/>
            <person name="Yang S.P."/>
            <person name="Yorke J.A."/>
            <person name="Yoshida K."/>
            <person name="Zdobnov E."/>
            <person name="Zhang P."/>
            <person name="Zhang Y."/>
            <person name="Zimin A.V."/>
            <person name="Baldwin J."/>
            <person name="Abdouelleil A."/>
            <person name="Abdulkadir J."/>
            <person name="Abebe A."/>
            <person name="Abera B."/>
            <person name="Abreu J."/>
            <person name="Acer S.C."/>
            <person name="Aftuck L."/>
            <person name="Alexander A."/>
            <person name="An P."/>
            <person name="Anderson E."/>
            <person name="Anderson S."/>
            <person name="Arachi H."/>
            <person name="Azer M."/>
            <person name="Bachantsang P."/>
            <person name="Barry A."/>
            <person name="Bayul T."/>
            <person name="Berlin A."/>
            <person name="Bessette D."/>
            <person name="Bloom T."/>
            <person name="Blye J."/>
            <person name="Boguslavskiy L."/>
            <person name="Bonnet C."/>
            <person name="Boukhgalter B."/>
            <person name="Bourzgui I."/>
            <person name="Brown A."/>
            <person name="Cahill P."/>
            <person name="Channer S."/>
            <person name="Cheshatsang Y."/>
            <person name="Chuda L."/>
            <person name="Citroen M."/>
            <person name="Collymore A."/>
            <person name="Cooke P."/>
            <person name="Costello M."/>
            <person name="D'Aco K."/>
            <person name="Daza R."/>
            <person name="De Haan G."/>
            <person name="DeGray S."/>
            <person name="DeMaso C."/>
            <person name="Dhargay N."/>
            <person name="Dooley K."/>
            <person name="Dooley E."/>
            <person name="Doricent M."/>
            <person name="Dorje P."/>
            <person name="Dorjee K."/>
            <person name="Dupes A."/>
            <person name="Elong R."/>
            <person name="Falk J."/>
            <person name="Farina A."/>
            <person name="Faro S."/>
            <person name="Ferguson D."/>
            <person name="Fisher S."/>
            <person name="Foley C.D."/>
            <person name="Franke A."/>
            <person name="Friedrich D."/>
            <person name="Gadbois L."/>
            <person name="Gearin G."/>
            <person name="Gearin C.R."/>
            <person name="Giannoukos G."/>
            <person name="Goode T."/>
            <person name="Graham J."/>
            <person name="Grandbois E."/>
            <person name="Grewal S."/>
            <person name="Gyaltsen K."/>
            <person name="Hafez N."/>
            <person name="Hagos B."/>
            <person name="Hall J."/>
            <person name="Henson C."/>
            <person name="Hollinger A."/>
            <person name="Honan T."/>
            <person name="Huard M.D."/>
            <person name="Hughes L."/>
            <person name="Hurhula B."/>
            <person name="Husby M.E."/>
            <person name="Kamat A."/>
            <person name="Kanga B."/>
            <person name="Kashin S."/>
            <person name="Khazanovich D."/>
            <person name="Kisner P."/>
            <person name="Lance K."/>
            <person name="Lara M."/>
            <person name="Lee W."/>
            <person name="Lennon N."/>
            <person name="Letendre F."/>
            <person name="LeVine R."/>
            <person name="Lipovsky A."/>
            <person name="Liu X."/>
            <person name="Liu J."/>
            <person name="Liu S."/>
            <person name="Lokyitsang T."/>
            <person name="Lokyitsang Y."/>
            <person name="Lubonja R."/>
            <person name="Lui A."/>
            <person name="MacDonald P."/>
            <person name="Magnisalis V."/>
            <person name="Maru K."/>
            <person name="Matthews C."/>
            <person name="McCusker W."/>
            <person name="McDonough S."/>
            <person name="Mehta T."/>
            <person name="Meldrim J."/>
            <person name="Meneus L."/>
            <person name="Mihai O."/>
            <person name="Mihalev A."/>
            <person name="Mihova T."/>
            <person name="Mittelman R."/>
            <person name="Mlenga V."/>
            <person name="Montmayeur A."/>
            <person name="Mulrain L."/>
            <person name="Navidi A."/>
            <person name="Naylor J."/>
            <person name="Negash T."/>
            <person name="Nguyen T."/>
            <person name="Nguyen N."/>
            <person name="Nicol R."/>
            <person name="Norbu C."/>
            <person name="Norbu N."/>
            <person name="Novod N."/>
            <person name="O'Neill B."/>
            <person name="Osman S."/>
            <person name="Markiewicz E."/>
            <person name="Oyono O.L."/>
            <person name="Patti C."/>
            <person name="Phunkhang P."/>
            <person name="Pierre F."/>
            <person name="Priest M."/>
            <person name="Raghuraman S."/>
            <person name="Rege F."/>
            <person name="Reyes R."/>
            <person name="Rise C."/>
            <person name="Rogov P."/>
            <person name="Ross K."/>
            <person name="Ryan E."/>
            <person name="Settipalli S."/>
            <person name="Shea T."/>
            <person name="Sherpa N."/>
            <person name="Shi L."/>
            <person name="Shih D."/>
            <person name="Sparrow T."/>
            <person name="Spaulding J."/>
            <person name="Stalker J."/>
            <person name="Stange-Thomann N."/>
            <person name="Stavropoulos S."/>
            <person name="Stone C."/>
            <person name="Strader C."/>
            <person name="Tesfaye S."/>
            <person name="Thomson T."/>
            <person name="Thoulutsang Y."/>
            <person name="Thoulutsang D."/>
            <person name="Topham K."/>
            <person name="Topping I."/>
            <person name="Tsamla T."/>
            <person name="Vassiliev H."/>
            <person name="Vo A."/>
            <person name="Wangchuk T."/>
            <person name="Wangdi T."/>
            <person name="Weiand M."/>
            <person name="Wilkinson J."/>
            <person name="Wilson A."/>
            <person name="Yadav S."/>
            <person name="Young G."/>
            <person name="Yu Q."/>
            <person name="Zembek L."/>
            <person name="Zhong D."/>
            <person name="Zimmer A."/>
            <person name="Zwirko Z."/>
            <person name="Jaffe D.B."/>
            <person name="Alvarez P."/>
            <person name="Brockman W."/>
            <person name="Butler J."/>
            <person name="Chin C."/>
            <person name="Gnerre S."/>
            <person name="Grabherr M."/>
            <person name="Kleber M."/>
            <person name="Mauceli E."/>
            <person name="MacCallum I."/>
        </authorList>
    </citation>
    <scope>NUCLEOTIDE SEQUENCE [LARGE SCALE GENOMIC DNA]</scope>
    <source>
        <strain evidence="12">Tucson 14024-0371.13</strain>
    </source>
</reference>
<dbReference type="GO" id="GO:0006493">
    <property type="term" value="P:protein O-linked glycosylation"/>
    <property type="evidence" value="ECO:0007669"/>
    <property type="project" value="TreeGrafter"/>
</dbReference>
<evidence type="ECO:0000256" key="10">
    <source>
        <dbReference type="RuleBase" id="RU363063"/>
    </source>
</evidence>
<dbReference type="Gene3D" id="3.90.550.50">
    <property type="match status" value="1"/>
</dbReference>
<dbReference type="Pfam" id="PF01762">
    <property type="entry name" value="Galactosyl_T"/>
    <property type="match status" value="1"/>
</dbReference>
<comment type="similarity">
    <text evidence="2 10">Belongs to the glycosyltransferase 31 family.</text>
</comment>
<name>B3MNZ7_DROAN</name>
<dbReference type="GeneID" id="6498506"/>
<evidence type="ECO:0000313" key="11">
    <source>
        <dbReference type="EMBL" id="EDV32184.2"/>
    </source>
</evidence>
<evidence type="ECO:0000256" key="9">
    <source>
        <dbReference type="ARBA" id="ARBA00023136"/>
    </source>
</evidence>
<dbReference type="InParanoid" id="B3MNZ7"/>
<dbReference type="GO" id="GO:0016758">
    <property type="term" value="F:hexosyltransferase activity"/>
    <property type="evidence" value="ECO:0007669"/>
    <property type="project" value="InterPro"/>
</dbReference>
<evidence type="ECO:0000256" key="2">
    <source>
        <dbReference type="ARBA" id="ARBA00008661"/>
    </source>
</evidence>
<dbReference type="EMBL" id="CH902620">
    <property type="protein sequence ID" value="EDV32184.2"/>
    <property type="molecule type" value="Genomic_DNA"/>
</dbReference>
<accession>B3MNZ7</accession>
<proteinExistence type="inferred from homology"/>
<keyword evidence="9" id="KW-0472">Membrane</keyword>
<keyword evidence="12" id="KW-1185">Reference proteome</keyword>
<evidence type="ECO:0000256" key="3">
    <source>
        <dbReference type="ARBA" id="ARBA00022676"/>
    </source>
</evidence>
<evidence type="ECO:0000256" key="5">
    <source>
        <dbReference type="ARBA" id="ARBA00022692"/>
    </source>
</evidence>
<evidence type="ECO:0000256" key="7">
    <source>
        <dbReference type="ARBA" id="ARBA00022989"/>
    </source>
</evidence>
<dbReference type="GO" id="GO:0000139">
    <property type="term" value="C:Golgi membrane"/>
    <property type="evidence" value="ECO:0007669"/>
    <property type="project" value="UniProtKB-SubCell"/>
</dbReference>
<dbReference type="EC" id="2.4.1.-" evidence="10"/>
<evidence type="ECO:0000256" key="4">
    <source>
        <dbReference type="ARBA" id="ARBA00022679"/>
    </source>
</evidence>
<organism evidence="11 12">
    <name type="scientific">Drosophila ananassae</name>
    <name type="common">Fruit fly</name>
    <dbReference type="NCBI Taxonomy" id="7217"/>
    <lineage>
        <taxon>Eukaryota</taxon>
        <taxon>Metazoa</taxon>
        <taxon>Ecdysozoa</taxon>
        <taxon>Arthropoda</taxon>
        <taxon>Hexapoda</taxon>
        <taxon>Insecta</taxon>
        <taxon>Pterygota</taxon>
        <taxon>Neoptera</taxon>
        <taxon>Endopterygota</taxon>
        <taxon>Diptera</taxon>
        <taxon>Brachycera</taxon>
        <taxon>Muscomorpha</taxon>
        <taxon>Ephydroidea</taxon>
        <taxon>Drosophilidae</taxon>
        <taxon>Drosophila</taxon>
        <taxon>Sophophora</taxon>
    </lineage>
</organism>
<dbReference type="HOGENOM" id="CLU_036849_2_3_1"/>
<keyword evidence="8 10" id="KW-0333">Golgi apparatus</keyword>
<gene>
    <name evidence="11" type="primary">Dana\GF15701</name>
    <name evidence="11" type="synonym">dana_GLEANR_16464</name>
    <name evidence="11" type="ORF">GF15701</name>
</gene>
<evidence type="ECO:0000256" key="6">
    <source>
        <dbReference type="ARBA" id="ARBA00022968"/>
    </source>
</evidence>
<dbReference type="PANTHER" id="PTHR11214:SF314">
    <property type="entry name" value="HEXOSYLTRANSFERASE"/>
    <property type="match status" value="1"/>
</dbReference>